<dbReference type="VEuPathDB" id="FungiDB:FGRAMPH1_01G09709"/>
<evidence type="ECO:0000313" key="3">
    <source>
        <dbReference type="Proteomes" id="UP000070720"/>
    </source>
</evidence>
<dbReference type="RefSeq" id="XP_011320443.1">
    <property type="nucleotide sequence ID" value="XM_011322141.1"/>
</dbReference>
<gene>
    <name evidence="1" type="ORF">FGRAMPH1_01T09709</name>
</gene>
<accession>A0A098DDY2</accession>
<evidence type="ECO:0000313" key="1">
    <source>
        <dbReference type="EMBL" id="CEF76657.1"/>
    </source>
</evidence>
<dbReference type="HOGENOM" id="CLU_2236833_0_0_1"/>
<evidence type="ECO:0000313" key="2">
    <source>
        <dbReference type="EnsemblFungi" id="CEF76657"/>
    </source>
</evidence>
<dbReference type="InParanoid" id="I1S957"/>
<dbReference type="EMBL" id="HG970333">
    <property type="protein sequence ID" value="CEF76657.1"/>
    <property type="molecule type" value="Genomic_DNA"/>
</dbReference>
<accession>I1S957</accession>
<reference evidence="2" key="4">
    <citation type="submission" date="2017-01" db="UniProtKB">
        <authorList>
            <consortium name="EnsemblFungi"/>
        </authorList>
    </citation>
    <scope>IDENTIFICATION</scope>
    <source>
        <strain evidence="2">PH-1 / ATCC MYA-4620 / FGSC 9075 / NRRL 31084</strain>
    </source>
</reference>
<dbReference type="EnsemblFungi" id="CEF76657">
    <property type="protein sequence ID" value="CEF76657"/>
    <property type="gene ID" value="FGRRES_13387"/>
</dbReference>
<organism evidence="1 3">
    <name type="scientific">Gibberella zeae (strain ATCC MYA-4620 / CBS 123657 / FGSC 9075 / NRRL 31084 / PH-1)</name>
    <name type="common">Wheat head blight fungus</name>
    <name type="synonym">Fusarium graminearum</name>
    <dbReference type="NCBI Taxonomy" id="229533"/>
    <lineage>
        <taxon>Eukaryota</taxon>
        <taxon>Fungi</taxon>
        <taxon>Dikarya</taxon>
        <taxon>Ascomycota</taxon>
        <taxon>Pezizomycotina</taxon>
        <taxon>Sordariomycetes</taxon>
        <taxon>Hypocreomycetidae</taxon>
        <taxon>Hypocreales</taxon>
        <taxon>Nectriaceae</taxon>
        <taxon>Fusarium</taxon>
    </lineage>
</organism>
<reference evidence="1 3" key="3">
    <citation type="journal article" date="2015" name="BMC Genomics">
        <title>The completed genome sequence of the pathogenic ascomycete fungus Fusarium graminearum.</title>
        <authorList>
            <person name="King R."/>
            <person name="Urban M."/>
            <person name="Hammond-Kosack M.C."/>
            <person name="Hassani-Pak K."/>
            <person name="Hammond-Kosack K.E."/>
        </authorList>
    </citation>
    <scope>NUCLEOTIDE SEQUENCE [LARGE SCALE GENOMIC DNA]</scope>
    <source>
        <strain evidence="3">ATCC MYA-4620 / CBS 123657 / FGSC 9075 / NRRL 31084 / PH-1</strain>
        <strain evidence="1">PH-1</strain>
    </source>
</reference>
<keyword evidence="3" id="KW-1185">Reference proteome</keyword>
<name>I1S957_GIBZE</name>
<sequence>MCVLIEMIIGFFKKKEEEEDTNGGGWVLAMKRRNGGIMNEGWWTCGVVWKMLIQGYNERGGMGGLFCISLIMLESGRNDTGGKMCGLVNRNDHRLLQEEEEEEEC</sequence>
<reference evidence="2 3" key="1">
    <citation type="journal article" date="2007" name="Science">
        <title>The Fusarium graminearum genome reveals a link between localized polymorphism and pathogen specialization.</title>
        <authorList>
            <person name="Cuomo C.A."/>
            <person name="Gueldener U."/>
            <person name="Xu J.-R."/>
            <person name="Trail F."/>
            <person name="Turgeon B.G."/>
            <person name="Di Pietro A."/>
            <person name="Walton J.D."/>
            <person name="Ma L.-J."/>
            <person name="Baker S.E."/>
            <person name="Rep M."/>
            <person name="Adam G."/>
            <person name="Antoniw J."/>
            <person name="Baldwin T."/>
            <person name="Calvo S.E."/>
            <person name="Chang Y.-L."/>
            <person name="DeCaprio D."/>
            <person name="Gale L.R."/>
            <person name="Gnerre S."/>
            <person name="Goswami R.S."/>
            <person name="Hammond-Kosack K."/>
            <person name="Harris L.J."/>
            <person name="Hilburn K."/>
            <person name="Kennell J.C."/>
            <person name="Kroken S."/>
            <person name="Magnuson J.K."/>
            <person name="Mannhaupt G."/>
            <person name="Mauceli E.W."/>
            <person name="Mewes H.-W."/>
            <person name="Mitterbauer R."/>
            <person name="Muehlbauer G."/>
            <person name="Muensterkoetter M."/>
            <person name="Nelson D."/>
            <person name="O'Donnell K."/>
            <person name="Ouellet T."/>
            <person name="Qi W."/>
            <person name="Quesneville H."/>
            <person name="Roncero M.I.G."/>
            <person name="Seong K.-Y."/>
            <person name="Tetko I.V."/>
            <person name="Urban M."/>
            <person name="Waalwijk C."/>
            <person name="Ward T.J."/>
            <person name="Yao J."/>
            <person name="Birren B.W."/>
            <person name="Kistler H.C."/>
        </authorList>
    </citation>
    <scope>NUCLEOTIDE SEQUENCE [LARGE SCALE GENOMIC DNA]</scope>
    <source>
        <strain evidence="3">ATCC MYA-4620 / CBS 123657 / FGSC 9075 / NRRL 31084 / PH-1</strain>
        <strain evidence="2">PH-1 / ATCC MYA-4620 / FGSC 9075 / NRRL 31084</strain>
    </source>
</reference>
<proteinExistence type="predicted"/>
<protein>
    <submittedName>
        <fullName evidence="1">Chromosome 2, complete genome</fullName>
    </submittedName>
</protein>
<reference evidence="2 3" key="2">
    <citation type="journal article" date="2010" name="Nature">
        <title>Comparative genomics reveals mobile pathogenicity chromosomes in Fusarium.</title>
        <authorList>
            <person name="Ma L.J."/>
            <person name="van der Does H.C."/>
            <person name="Borkovich K.A."/>
            <person name="Coleman J.J."/>
            <person name="Daboussi M.J."/>
            <person name="Di Pietro A."/>
            <person name="Dufresne M."/>
            <person name="Freitag M."/>
            <person name="Grabherr M."/>
            <person name="Henrissat B."/>
            <person name="Houterman P.M."/>
            <person name="Kang S."/>
            <person name="Shim W.B."/>
            <person name="Woloshuk C."/>
            <person name="Xie X."/>
            <person name="Xu J.R."/>
            <person name="Antoniw J."/>
            <person name="Baker S.E."/>
            <person name="Bluhm B.H."/>
            <person name="Breakspear A."/>
            <person name="Brown D.W."/>
            <person name="Butchko R.A."/>
            <person name="Chapman S."/>
            <person name="Coulson R."/>
            <person name="Coutinho P.M."/>
            <person name="Danchin E.G."/>
            <person name="Diener A."/>
            <person name="Gale L.R."/>
            <person name="Gardiner D.M."/>
            <person name="Goff S."/>
            <person name="Hammond-Kosack K.E."/>
            <person name="Hilburn K."/>
            <person name="Hua-Van A."/>
            <person name="Jonkers W."/>
            <person name="Kazan K."/>
            <person name="Kodira C.D."/>
            <person name="Koehrsen M."/>
            <person name="Kumar L."/>
            <person name="Lee Y.H."/>
            <person name="Li L."/>
            <person name="Manners J.M."/>
            <person name="Miranda-Saavedra D."/>
            <person name="Mukherjee M."/>
            <person name="Park G."/>
            <person name="Park J."/>
            <person name="Park S.Y."/>
            <person name="Proctor R.H."/>
            <person name="Regev A."/>
            <person name="Ruiz-Roldan M.C."/>
            <person name="Sain D."/>
            <person name="Sakthikumar S."/>
            <person name="Sykes S."/>
            <person name="Schwartz D.C."/>
            <person name="Turgeon B.G."/>
            <person name="Wapinski I."/>
            <person name="Yoder O."/>
            <person name="Young S."/>
            <person name="Zeng Q."/>
            <person name="Zhou S."/>
            <person name="Galagan J."/>
            <person name="Cuomo C.A."/>
            <person name="Kistler H.C."/>
            <person name="Rep M."/>
        </authorList>
    </citation>
    <scope>GENOME REANNOTATION</scope>
    <source>
        <strain evidence="3">ATCC MYA-4620 / CBS 123657 / FGSC 9075 / NRRL 31084 / PH-1</strain>
        <strain evidence="2">PH-1 / ATCC MYA-4620 / FGSC 9075 / NRRL 31084</strain>
    </source>
</reference>
<dbReference type="Proteomes" id="UP000070720">
    <property type="component" value="Chromosome 2"/>
</dbReference>
<dbReference type="KEGG" id="fgr:FGSG_13387"/>
<dbReference type="AlphaFoldDB" id="I1S957"/>